<proteinExistence type="predicted"/>
<sequence length="268" mass="29902">MAEYNFTIENKTSSGYDQLYPATKGEQVDVSSVASAIGESGPLNVEQALTSLYATATNKTGFPKIVTTIANGSINSEMGDTSQYYSYTLPFAKTLTKLPTMVYLEIGRGVDREWNRLSTVLETGASAVGDVRMFLIRQDDGTFNAYARYCYASNAPLLPSSSTTTYDMSKRVFNFGWQYFVNIDKEPTRLSSDAPFEFTYYGNNATTFSMQGGTAFCQYPTSATANRFLYSIGAFKYDLSGVTFKIWYQNLNSSTNYNLVRYRGIVYE</sequence>
<dbReference type="EMBL" id="BK015797">
    <property type="protein sequence ID" value="DAE25422.1"/>
    <property type="molecule type" value="Genomic_DNA"/>
</dbReference>
<organism evidence="1">
    <name type="scientific">Siphoviridae sp. ct6d71</name>
    <dbReference type="NCBI Taxonomy" id="2826298"/>
    <lineage>
        <taxon>Viruses</taxon>
        <taxon>Duplodnaviria</taxon>
        <taxon>Heunggongvirae</taxon>
        <taxon>Uroviricota</taxon>
        <taxon>Caudoviricetes</taxon>
    </lineage>
</organism>
<accession>A0A8S5R1S4</accession>
<name>A0A8S5R1S4_9CAUD</name>
<evidence type="ECO:0000313" key="1">
    <source>
        <dbReference type="EMBL" id="DAE25422.1"/>
    </source>
</evidence>
<protein>
    <submittedName>
        <fullName evidence="1">Uncharacterized protein</fullName>
    </submittedName>
</protein>
<reference evidence="1" key="1">
    <citation type="journal article" date="2021" name="Proc. Natl. Acad. Sci. U.S.A.">
        <title>A Catalog of Tens of Thousands of Viruses from Human Metagenomes Reveals Hidden Associations with Chronic Diseases.</title>
        <authorList>
            <person name="Tisza M.J."/>
            <person name="Buck C.B."/>
        </authorList>
    </citation>
    <scope>NUCLEOTIDE SEQUENCE</scope>
    <source>
        <strain evidence="1">Ct6d71</strain>
    </source>
</reference>